<dbReference type="RefSeq" id="WP_195131686.1">
    <property type="nucleotide sequence ID" value="NZ_JADLQX010000018.1"/>
</dbReference>
<protein>
    <submittedName>
        <fullName evidence="1">Uncharacterized protein</fullName>
    </submittedName>
</protein>
<proteinExistence type="predicted"/>
<reference evidence="1 2" key="1">
    <citation type="submission" date="2020-10" db="EMBL/GenBank/DDBJ databases">
        <title>Identification of Nocardia species via Next-generation sequencing and recognition of intraspecies genetic diversity.</title>
        <authorList>
            <person name="Li P."/>
            <person name="Li P."/>
            <person name="Lu B."/>
        </authorList>
    </citation>
    <scope>NUCLEOTIDE SEQUENCE [LARGE SCALE GENOMIC DNA]</scope>
    <source>
        <strain evidence="1 2">BJ06-0157</strain>
    </source>
</reference>
<sequence length="79" mass="9082">MSGFLVLYKRQSGEYQIVEYDGSEGDRAALDHRLLLESEGKFAEDKFEIAVLSADSLESVKETHSRYFYGKEVQFIEPQ</sequence>
<comment type="caution">
    <text evidence="1">The sequence shown here is derived from an EMBL/GenBank/DDBJ whole genome shotgun (WGS) entry which is preliminary data.</text>
</comment>
<accession>A0ABS0CV14</accession>
<gene>
    <name evidence="1" type="ORF">IU459_23260</name>
</gene>
<dbReference type="EMBL" id="JADLQX010000018">
    <property type="protein sequence ID" value="MBF6300441.1"/>
    <property type="molecule type" value="Genomic_DNA"/>
</dbReference>
<evidence type="ECO:0000313" key="2">
    <source>
        <dbReference type="Proteomes" id="UP000702209"/>
    </source>
</evidence>
<organism evidence="1 2">
    <name type="scientific">Nocardia amamiensis</name>
    <dbReference type="NCBI Taxonomy" id="404578"/>
    <lineage>
        <taxon>Bacteria</taxon>
        <taxon>Bacillati</taxon>
        <taxon>Actinomycetota</taxon>
        <taxon>Actinomycetes</taxon>
        <taxon>Mycobacteriales</taxon>
        <taxon>Nocardiaceae</taxon>
        <taxon>Nocardia</taxon>
    </lineage>
</organism>
<keyword evidence="2" id="KW-1185">Reference proteome</keyword>
<dbReference type="Proteomes" id="UP000702209">
    <property type="component" value="Unassembled WGS sequence"/>
</dbReference>
<evidence type="ECO:0000313" key="1">
    <source>
        <dbReference type="EMBL" id="MBF6300441.1"/>
    </source>
</evidence>
<name>A0ABS0CV14_9NOCA</name>